<dbReference type="Pfam" id="PF00857">
    <property type="entry name" value="Isochorismatase"/>
    <property type="match status" value="1"/>
</dbReference>
<dbReference type="InterPro" id="IPR000868">
    <property type="entry name" value="Isochorismatase-like_dom"/>
</dbReference>
<dbReference type="InterPro" id="IPR036380">
    <property type="entry name" value="Isochorismatase-like_sf"/>
</dbReference>
<organism evidence="4 5">
    <name type="scientific">Pararobbsia silviterrae</name>
    <dbReference type="NCBI Taxonomy" id="1792498"/>
    <lineage>
        <taxon>Bacteria</taxon>
        <taxon>Pseudomonadati</taxon>
        <taxon>Pseudomonadota</taxon>
        <taxon>Betaproteobacteria</taxon>
        <taxon>Burkholderiales</taxon>
        <taxon>Burkholderiaceae</taxon>
        <taxon>Pararobbsia</taxon>
    </lineage>
</organism>
<protein>
    <submittedName>
        <fullName evidence="4">Cysteine hydrolase</fullName>
    </submittedName>
</protein>
<feature type="domain" description="Isochorismatase-like" evidence="3">
    <location>
        <begin position="88"/>
        <end position="276"/>
    </location>
</feature>
<reference evidence="4 5" key="1">
    <citation type="submission" date="2018-10" db="EMBL/GenBank/DDBJ databases">
        <title>Robbsia sp. DHC34, isolated from soil.</title>
        <authorList>
            <person name="Gao Z.-H."/>
            <person name="Qiu L.-H."/>
        </authorList>
    </citation>
    <scope>NUCLEOTIDE SEQUENCE [LARGE SCALE GENOMIC DNA]</scope>
    <source>
        <strain evidence="4 5">DHC34</strain>
    </source>
</reference>
<dbReference type="OrthoDB" id="9781985at2"/>
<dbReference type="SUPFAM" id="SSF52499">
    <property type="entry name" value="Isochorismatase-like hydrolases"/>
    <property type="match status" value="1"/>
</dbReference>
<dbReference type="GO" id="GO:0016787">
    <property type="term" value="F:hydrolase activity"/>
    <property type="evidence" value="ECO:0007669"/>
    <property type="project" value="UniProtKB-KW"/>
</dbReference>
<dbReference type="RefSeq" id="WP_121083140.1">
    <property type="nucleotide sequence ID" value="NZ_RBZU01000001.1"/>
</dbReference>
<feature type="region of interest" description="Disordered" evidence="2">
    <location>
        <begin position="1"/>
        <end position="28"/>
    </location>
</feature>
<keyword evidence="5" id="KW-1185">Reference proteome</keyword>
<evidence type="ECO:0000313" key="4">
    <source>
        <dbReference type="EMBL" id="RKP58861.1"/>
    </source>
</evidence>
<dbReference type="PANTHER" id="PTHR43540:SF9">
    <property type="entry name" value="FAMILY HYDROLASE, PUTATIVE (AFU_ORTHOLOGUE AFUA_2G08700)-RELATED"/>
    <property type="match status" value="1"/>
</dbReference>
<dbReference type="InterPro" id="IPR050272">
    <property type="entry name" value="Isochorismatase-like_hydrls"/>
</dbReference>
<evidence type="ECO:0000256" key="2">
    <source>
        <dbReference type="SAM" id="MobiDB-lite"/>
    </source>
</evidence>
<evidence type="ECO:0000313" key="5">
    <source>
        <dbReference type="Proteomes" id="UP000270342"/>
    </source>
</evidence>
<evidence type="ECO:0000256" key="1">
    <source>
        <dbReference type="ARBA" id="ARBA00022801"/>
    </source>
</evidence>
<dbReference type="PANTHER" id="PTHR43540">
    <property type="entry name" value="PEROXYUREIDOACRYLATE/UREIDOACRYLATE AMIDOHYDROLASE-RELATED"/>
    <property type="match status" value="1"/>
</dbReference>
<dbReference type="Gene3D" id="3.40.50.850">
    <property type="entry name" value="Isochorismatase-like"/>
    <property type="match status" value="1"/>
</dbReference>
<keyword evidence="1 4" id="KW-0378">Hydrolase</keyword>
<evidence type="ECO:0000259" key="3">
    <source>
        <dbReference type="Pfam" id="PF00857"/>
    </source>
</evidence>
<feature type="region of interest" description="Disordered" evidence="2">
    <location>
        <begin position="58"/>
        <end position="78"/>
    </location>
</feature>
<dbReference type="CDD" id="cd00431">
    <property type="entry name" value="cysteine_hydrolases"/>
    <property type="match status" value="1"/>
</dbReference>
<accession>A0A494Y837</accession>
<dbReference type="EMBL" id="RBZU01000001">
    <property type="protein sequence ID" value="RKP58861.1"/>
    <property type="molecule type" value="Genomic_DNA"/>
</dbReference>
<comment type="caution">
    <text evidence="4">The sequence shown here is derived from an EMBL/GenBank/DDBJ whole genome shotgun (WGS) entry which is preliminary data.</text>
</comment>
<sequence length="301" mass="33297">MKKKPASIRARPSTPAEPRETYGAHPSNAWSADAGTVSFVRAVHEPHVLRFAIETAAGGKTGGKNRTETHTAAGTESRHIELDMRRAAIIVVDMQNDFCHPEGWFAQKGVDMRATRKPIPKIQKLLPAWRKRHGHVIWLNWGIRADRQNLSPTIHFKGKRTPHDVGYGEHSAIDHGPALVAGEWGAAVIDELQPEPDDVHVFKHRLSGFWDNELDSVLRMRGITTLLFVGINTDRCVFSTLQDAAFLGYDCVLLKDACSTPSPTYVSRAIHFIVEQLHGFIATADAVLTSLNAPNPEETPS</sequence>
<proteinExistence type="predicted"/>
<dbReference type="AlphaFoldDB" id="A0A494Y837"/>
<gene>
    <name evidence="4" type="ORF">D7S86_02730</name>
</gene>
<name>A0A494Y837_9BURK</name>
<dbReference type="Proteomes" id="UP000270342">
    <property type="component" value="Unassembled WGS sequence"/>
</dbReference>